<dbReference type="Gene3D" id="2.40.50.140">
    <property type="entry name" value="Nucleic acid-binding proteins"/>
    <property type="match status" value="1"/>
</dbReference>
<feature type="domain" description="Asparagine--tRNA ligase N-terminal" evidence="1">
    <location>
        <begin position="42"/>
        <end position="131"/>
    </location>
</feature>
<accession>A0A1X7SYY6</accession>
<evidence type="ECO:0000313" key="2">
    <source>
        <dbReference type="EnsemblMetazoa" id="Aqu2.1.07401_001"/>
    </source>
</evidence>
<dbReference type="STRING" id="400682.A0A1X7SYY6"/>
<evidence type="ECO:0000259" key="1">
    <source>
        <dbReference type="Pfam" id="PF20917"/>
    </source>
</evidence>
<organism evidence="2">
    <name type="scientific">Amphimedon queenslandica</name>
    <name type="common">Sponge</name>
    <dbReference type="NCBI Taxonomy" id="400682"/>
    <lineage>
        <taxon>Eukaryota</taxon>
        <taxon>Metazoa</taxon>
        <taxon>Porifera</taxon>
        <taxon>Demospongiae</taxon>
        <taxon>Heteroscleromorpha</taxon>
        <taxon>Haplosclerida</taxon>
        <taxon>Niphatidae</taxon>
        <taxon>Amphimedon</taxon>
    </lineage>
</organism>
<protein>
    <recommendedName>
        <fullName evidence="1">Asparagine--tRNA ligase N-terminal domain-containing protein</fullName>
    </recommendedName>
</protein>
<dbReference type="Gene3D" id="3.30.1910.20">
    <property type="entry name" value="asparaginyl-tRNA synthetase, N-terminal domain"/>
    <property type="match status" value="1"/>
</dbReference>
<dbReference type="EnsemblMetazoa" id="Aqu2.1.07401_001">
    <property type="protein sequence ID" value="Aqu2.1.07401_001"/>
    <property type="gene ID" value="Aqu2.1.07401"/>
</dbReference>
<dbReference type="eggNOG" id="KOG0555">
    <property type="taxonomic scope" value="Eukaryota"/>
</dbReference>
<dbReference type="InterPro" id="IPR048952">
    <property type="entry name" value="AsnRS_N"/>
</dbReference>
<proteinExistence type="predicted"/>
<dbReference type="AlphaFoldDB" id="A0A1X7SYY6"/>
<dbReference type="OrthoDB" id="1931232at2759"/>
<dbReference type="InterPro" id="IPR012340">
    <property type="entry name" value="NA-bd_OB-fold"/>
</dbReference>
<dbReference type="InParanoid" id="A0A1X7SYY6"/>
<name>A0A1X7SYY6_AMPQE</name>
<dbReference type="Pfam" id="PF20917">
    <property type="entry name" value="AsnRS_N"/>
    <property type="match status" value="1"/>
</dbReference>
<reference evidence="2" key="1">
    <citation type="submission" date="2017-05" db="UniProtKB">
        <authorList>
            <consortium name="EnsemblMetazoa"/>
        </authorList>
    </citation>
    <scope>IDENTIFICATION</scope>
</reference>
<sequence>MTAVTVSGFQHNFFAAECDKLIKKILYYTSDKEGDDSTGDGTESKPFKTVLQALRAGGSDESSLIMVDAKSDDKRYEEVSLSQLKKIKKIYQREQYKGAAKEEKDKEDMLRRAENLEKAKQIKFEQDPSLPPAKTIKIRDSTANRETRVAVNGWIHRLRRQGQLSMHHEYVHTLESKLCILSIII</sequence>